<gene>
    <name evidence="2" type="ORF">H920_01038</name>
</gene>
<dbReference type="AlphaFoldDB" id="A0A091E4A6"/>
<feature type="region of interest" description="Disordered" evidence="1">
    <location>
        <begin position="147"/>
        <end position="175"/>
    </location>
</feature>
<dbReference type="EMBL" id="KN120802">
    <property type="protein sequence ID" value="KFO37553.1"/>
    <property type="molecule type" value="Genomic_DNA"/>
</dbReference>
<evidence type="ECO:0000313" key="3">
    <source>
        <dbReference type="Proteomes" id="UP000028990"/>
    </source>
</evidence>
<organism evidence="2 3">
    <name type="scientific">Fukomys damarensis</name>
    <name type="common">Damaraland mole rat</name>
    <name type="synonym">Cryptomys damarensis</name>
    <dbReference type="NCBI Taxonomy" id="885580"/>
    <lineage>
        <taxon>Eukaryota</taxon>
        <taxon>Metazoa</taxon>
        <taxon>Chordata</taxon>
        <taxon>Craniata</taxon>
        <taxon>Vertebrata</taxon>
        <taxon>Euteleostomi</taxon>
        <taxon>Mammalia</taxon>
        <taxon>Eutheria</taxon>
        <taxon>Euarchontoglires</taxon>
        <taxon>Glires</taxon>
        <taxon>Rodentia</taxon>
        <taxon>Hystricomorpha</taxon>
        <taxon>Bathyergidae</taxon>
        <taxon>Fukomys</taxon>
    </lineage>
</organism>
<protein>
    <submittedName>
        <fullName evidence="2">Uncharacterized protein</fullName>
    </submittedName>
</protein>
<evidence type="ECO:0000256" key="1">
    <source>
        <dbReference type="SAM" id="MobiDB-lite"/>
    </source>
</evidence>
<keyword evidence="3" id="KW-1185">Reference proteome</keyword>
<name>A0A091E4A6_FUKDA</name>
<proteinExistence type="predicted"/>
<sequence length="266" mass="28951">MDDRLKEKEATVCEENLLTEARRGSEVVQGDAALCGTWESPQREWPARMQIPGTSGNATEGQGQRKSKLLIIIALITTVPPIISKCRLSQTKSHRTRPCDNEDATVTFEETVKEATHKGVPAGVPAELASFHWGLQGTLSRVVFSPRERGSHCAPEESPLSSSEDDAQLPGTTRESTQCIGWAQTGQDRHSITATGAQGARSSVVKRNRLPAAKTENLGHICVAVWQGPERKQLGRVTFCSSNWTMGDQEFESQGFPLKALVVGFA</sequence>
<reference evidence="2 3" key="1">
    <citation type="submission" date="2013-11" db="EMBL/GenBank/DDBJ databases">
        <title>The Damaraland mole rat (Fukomys damarensis) genome and evolution of African mole rats.</title>
        <authorList>
            <person name="Gladyshev V.N."/>
            <person name="Fang X."/>
        </authorList>
    </citation>
    <scope>NUCLEOTIDE SEQUENCE [LARGE SCALE GENOMIC DNA]</scope>
    <source>
        <tissue evidence="2">Liver</tissue>
    </source>
</reference>
<dbReference type="Proteomes" id="UP000028990">
    <property type="component" value="Unassembled WGS sequence"/>
</dbReference>
<accession>A0A091E4A6</accession>
<evidence type="ECO:0000313" key="2">
    <source>
        <dbReference type="EMBL" id="KFO37553.1"/>
    </source>
</evidence>